<dbReference type="STRING" id="314256.OG2516_18730"/>
<reference evidence="9 10" key="1">
    <citation type="journal article" date="2010" name="J. Bacteriol.">
        <title>Genome sequences of Oceanicola granulosus HTCC2516(T) and Oceanicola batsensis HTCC2597(TDelta).</title>
        <authorList>
            <person name="Thrash J.C."/>
            <person name="Cho J.C."/>
            <person name="Vergin K.L."/>
            <person name="Giovannoni S.J."/>
        </authorList>
    </citation>
    <scope>NUCLEOTIDE SEQUENCE [LARGE SCALE GENOMIC DNA]</scope>
    <source>
        <strain evidence="10">ATCC BAA-861 / DSM 15982 / KCTC 12143 / HTCC2516</strain>
    </source>
</reference>
<keyword evidence="10" id="KW-1185">Reference proteome</keyword>
<proteinExistence type="inferred from homology"/>
<comment type="similarity">
    <text evidence="2">Belongs to the bacterial solute-binding protein 1 family.</text>
</comment>
<dbReference type="Pfam" id="PF01547">
    <property type="entry name" value="SBP_bac_1"/>
    <property type="match status" value="1"/>
</dbReference>
<evidence type="ECO:0000256" key="6">
    <source>
        <dbReference type="ARBA" id="ARBA00022729"/>
    </source>
</evidence>
<comment type="subunit">
    <text evidence="3">The complex is composed of two ATP-binding proteins (UgpC), two transmembrane proteins (UgpA and UgpE) and a solute-binding protein (UgpB).</text>
</comment>
<evidence type="ECO:0000256" key="7">
    <source>
        <dbReference type="ARBA" id="ARBA00034473"/>
    </source>
</evidence>
<evidence type="ECO:0000313" key="9">
    <source>
        <dbReference type="EMBL" id="EAR52129.1"/>
    </source>
</evidence>
<evidence type="ECO:0000256" key="2">
    <source>
        <dbReference type="ARBA" id="ARBA00008520"/>
    </source>
</evidence>
<dbReference type="Proteomes" id="UP000003635">
    <property type="component" value="Unassembled WGS sequence"/>
</dbReference>
<keyword evidence="6 8" id="KW-0732">Signal</keyword>
<dbReference type="AlphaFoldDB" id="Q2CHB0"/>
<dbReference type="OrthoDB" id="2509690at2"/>
<dbReference type="SUPFAM" id="SSF53850">
    <property type="entry name" value="Periplasmic binding protein-like II"/>
    <property type="match status" value="1"/>
</dbReference>
<evidence type="ECO:0000256" key="4">
    <source>
        <dbReference type="ARBA" id="ARBA00017470"/>
    </source>
</evidence>
<evidence type="ECO:0000256" key="1">
    <source>
        <dbReference type="ARBA" id="ARBA00004418"/>
    </source>
</evidence>
<evidence type="ECO:0000256" key="3">
    <source>
        <dbReference type="ARBA" id="ARBA00011557"/>
    </source>
</evidence>
<comment type="caution">
    <text evidence="9">The sequence shown here is derived from an EMBL/GenBank/DDBJ whole genome shotgun (WGS) entry which is preliminary data.</text>
</comment>
<keyword evidence="5" id="KW-0813">Transport</keyword>
<accession>Q2CHB0</accession>
<sequence>MTKAHYRTTTLAATLLAALAGQAGAQDVIWWYEQATPDQQQLIADLIEAPYAEANPDETLVIDYRGNELDKQLRVAMLSGSGPDVVYTPGPSYVAPMAQSGQLLPLDDYAEQYGWNDRILPVFLEMGRYDGTLYALPKTYETLGLYYNASLFEENGWEVPGSIAELETLADEMLAKDIVPFAAGNSDWRGANEWFVSLALNAVAGPEKVYQALTGEIPWTDPAFVESIDALARWWEAGYFGDDYFSLDSGEQVAAMLAQGEAGMMPSGTWAFQNIDIYFGESGAEPGFTGFPSAEGEPVFPLGVGSTFSIAQSSDNPDGAAKVIDFIFSPGFYGPMNSAWQGEWNIPLSDLSGVEMDPDAMPIFVEAMATLATSVDEGNYGYTSWTFLPPATNSLLINGIEEVWLDRTTSEEFLAELDAQFQQEMAEDKVPAIPAR</sequence>
<dbReference type="EMBL" id="AAOT01000006">
    <property type="protein sequence ID" value="EAR52129.1"/>
    <property type="molecule type" value="Genomic_DNA"/>
</dbReference>
<evidence type="ECO:0000256" key="5">
    <source>
        <dbReference type="ARBA" id="ARBA00022448"/>
    </source>
</evidence>
<dbReference type="PANTHER" id="PTHR43649:SF31">
    <property type="entry name" value="SN-GLYCEROL-3-PHOSPHATE-BINDING PERIPLASMIC PROTEIN UGPB"/>
    <property type="match status" value="1"/>
</dbReference>
<organism evidence="9 10">
    <name type="scientific">Oceanicola granulosus (strain ATCC BAA-861 / DSM 15982 / KCTC 12143 / HTCC2516)</name>
    <dbReference type="NCBI Taxonomy" id="314256"/>
    <lineage>
        <taxon>Bacteria</taxon>
        <taxon>Pseudomonadati</taxon>
        <taxon>Pseudomonadota</taxon>
        <taxon>Alphaproteobacteria</taxon>
        <taxon>Rhodobacterales</taxon>
        <taxon>Roseobacteraceae</taxon>
        <taxon>Oceanicola</taxon>
    </lineage>
</organism>
<dbReference type="HOGENOM" id="CLU_031285_12_1_5"/>
<evidence type="ECO:0000256" key="8">
    <source>
        <dbReference type="SAM" id="SignalP"/>
    </source>
</evidence>
<dbReference type="Gene3D" id="3.40.190.10">
    <property type="entry name" value="Periplasmic binding protein-like II"/>
    <property type="match status" value="2"/>
</dbReference>
<name>Q2CHB0_OCEGH</name>
<dbReference type="InterPro" id="IPR050490">
    <property type="entry name" value="Bact_solute-bd_prot1"/>
</dbReference>
<gene>
    <name evidence="9" type="ORF">OG2516_18730</name>
</gene>
<keyword evidence="9" id="KW-0449">Lipoprotein</keyword>
<comment type="subcellular location">
    <subcellularLocation>
        <location evidence="1">Periplasm</location>
    </subcellularLocation>
</comment>
<dbReference type="GO" id="GO:0042597">
    <property type="term" value="C:periplasmic space"/>
    <property type="evidence" value="ECO:0007669"/>
    <property type="project" value="UniProtKB-SubCell"/>
</dbReference>
<protein>
    <recommendedName>
        <fullName evidence="4">sn-glycerol-3-phosphate-binding periplasmic protein UgpB</fullName>
    </recommendedName>
</protein>
<dbReference type="InterPro" id="IPR006059">
    <property type="entry name" value="SBP"/>
</dbReference>
<comment type="function">
    <text evidence="7">Part of the ABC transporter complex UgpBAEC involved in sn-glycerol-3-phosphate (G3P) import. Binds G3P.</text>
</comment>
<feature type="signal peptide" evidence="8">
    <location>
        <begin position="1"/>
        <end position="25"/>
    </location>
</feature>
<dbReference type="RefSeq" id="WP_007257047.1">
    <property type="nucleotide sequence ID" value="NZ_CH724110.1"/>
</dbReference>
<evidence type="ECO:0000313" key="10">
    <source>
        <dbReference type="Proteomes" id="UP000003635"/>
    </source>
</evidence>
<dbReference type="PANTHER" id="PTHR43649">
    <property type="entry name" value="ARABINOSE-BINDING PROTEIN-RELATED"/>
    <property type="match status" value="1"/>
</dbReference>
<feature type="chain" id="PRO_5004207295" description="sn-glycerol-3-phosphate-binding periplasmic protein UgpB" evidence="8">
    <location>
        <begin position="26"/>
        <end position="436"/>
    </location>
</feature>
<dbReference type="eggNOG" id="COG1653">
    <property type="taxonomic scope" value="Bacteria"/>
</dbReference>